<dbReference type="STRING" id="662367.SAMN05216167_1165"/>
<dbReference type="EMBL" id="FOLQ01000016">
    <property type="protein sequence ID" value="SFE59360.1"/>
    <property type="molecule type" value="Genomic_DNA"/>
</dbReference>
<gene>
    <name evidence="2" type="ORF">SAMN05216167_1165</name>
</gene>
<organism evidence="2 3">
    <name type="scientific">Spirosoma endophyticum</name>
    <dbReference type="NCBI Taxonomy" id="662367"/>
    <lineage>
        <taxon>Bacteria</taxon>
        <taxon>Pseudomonadati</taxon>
        <taxon>Bacteroidota</taxon>
        <taxon>Cytophagia</taxon>
        <taxon>Cytophagales</taxon>
        <taxon>Cytophagaceae</taxon>
        <taxon>Spirosoma</taxon>
    </lineage>
</organism>
<dbReference type="AlphaFoldDB" id="A0A1I2BVK9"/>
<name>A0A1I2BVK9_9BACT</name>
<feature type="region of interest" description="Disordered" evidence="1">
    <location>
        <begin position="1"/>
        <end position="21"/>
    </location>
</feature>
<reference evidence="2 3" key="1">
    <citation type="submission" date="2016-10" db="EMBL/GenBank/DDBJ databases">
        <authorList>
            <person name="de Groot N.N."/>
        </authorList>
    </citation>
    <scope>NUCLEOTIDE SEQUENCE [LARGE SCALE GENOMIC DNA]</scope>
    <source>
        <strain evidence="2 3">DSM 26130</strain>
    </source>
</reference>
<sequence>MAGSTAFTGKREGKNRHDWPHKTLAENKLQNMLTSQFYQVIKRDQPHNPNK</sequence>
<accession>A0A1I2BVK9</accession>
<feature type="compositionally biased region" description="Basic and acidic residues" evidence="1">
    <location>
        <begin position="9"/>
        <end position="21"/>
    </location>
</feature>
<evidence type="ECO:0000313" key="3">
    <source>
        <dbReference type="Proteomes" id="UP000198598"/>
    </source>
</evidence>
<protein>
    <submittedName>
        <fullName evidence="2">Uncharacterized protein</fullName>
    </submittedName>
</protein>
<evidence type="ECO:0000256" key="1">
    <source>
        <dbReference type="SAM" id="MobiDB-lite"/>
    </source>
</evidence>
<keyword evidence="3" id="KW-1185">Reference proteome</keyword>
<proteinExistence type="predicted"/>
<evidence type="ECO:0000313" key="2">
    <source>
        <dbReference type="EMBL" id="SFE59360.1"/>
    </source>
</evidence>
<dbReference type="Proteomes" id="UP000198598">
    <property type="component" value="Unassembled WGS sequence"/>
</dbReference>